<reference evidence="2" key="2">
    <citation type="journal article" date="2018" name="Mol. Plant Microbe Interact.">
        <title>Genome sequence resources for the wheat stripe rust pathogen (Puccinia striiformis f. sp. tritici) and the barley stripe rust pathogen (Puccinia striiformis f. sp. hordei).</title>
        <authorList>
            <person name="Xia C."/>
            <person name="Wang M."/>
            <person name="Yin C."/>
            <person name="Cornejo O.E."/>
            <person name="Hulbert S.H."/>
            <person name="Chen X."/>
        </authorList>
    </citation>
    <scope>NUCLEOTIDE SEQUENCE [LARGE SCALE GENOMIC DNA]</scope>
    <source>
        <strain evidence="2">93-210</strain>
    </source>
</reference>
<comment type="caution">
    <text evidence="1">The sequence shown here is derived from an EMBL/GenBank/DDBJ whole genome shotgun (WGS) entry which is preliminary data.</text>
</comment>
<protein>
    <submittedName>
        <fullName evidence="1">Uncharacterized protein</fullName>
    </submittedName>
</protein>
<dbReference type="EMBL" id="CM045874">
    <property type="protein sequence ID" value="KAI7944510.1"/>
    <property type="molecule type" value="Genomic_DNA"/>
</dbReference>
<gene>
    <name evidence="1" type="ORF">MJO28_010205</name>
</gene>
<dbReference type="Proteomes" id="UP001060170">
    <property type="component" value="Chromosome 10"/>
</dbReference>
<proteinExistence type="predicted"/>
<accession>A0ACC0E4C3</accession>
<organism evidence="1 2">
    <name type="scientific">Puccinia striiformis f. sp. tritici</name>
    <dbReference type="NCBI Taxonomy" id="168172"/>
    <lineage>
        <taxon>Eukaryota</taxon>
        <taxon>Fungi</taxon>
        <taxon>Dikarya</taxon>
        <taxon>Basidiomycota</taxon>
        <taxon>Pucciniomycotina</taxon>
        <taxon>Pucciniomycetes</taxon>
        <taxon>Pucciniales</taxon>
        <taxon>Pucciniaceae</taxon>
        <taxon>Puccinia</taxon>
    </lineage>
</organism>
<reference evidence="1 2" key="3">
    <citation type="journal article" date="2022" name="Microbiol. Spectr.">
        <title>Folding features and dynamics of 3D genome architecture in plant fungal pathogens.</title>
        <authorList>
            <person name="Xia C."/>
        </authorList>
    </citation>
    <scope>NUCLEOTIDE SEQUENCE [LARGE SCALE GENOMIC DNA]</scope>
    <source>
        <strain evidence="1 2">93-210</strain>
    </source>
</reference>
<name>A0ACC0E4C3_9BASI</name>
<reference evidence="2" key="1">
    <citation type="journal article" date="2018" name="BMC Genomics">
        <title>Genomic insights into host adaptation between the wheat stripe rust pathogen (Puccinia striiformis f. sp. tritici) and the barley stripe rust pathogen (Puccinia striiformis f. sp. hordei).</title>
        <authorList>
            <person name="Xia C."/>
            <person name="Wang M."/>
            <person name="Yin C."/>
            <person name="Cornejo O.E."/>
            <person name="Hulbert S.H."/>
            <person name="Chen X."/>
        </authorList>
    </citation>
    <scope>NUCLEOTIDE SEQUENCE [LARGE SCALE GENOMIC DNA]</scope>
    <source>
        <strain evidence="2">93-210</strain>
    </source>
</reference>
<sequence length="61" mass="6704">MTPIDEQLAAVQYISSLGGQSRVPRSTCSNIVDEAGMMKNPWEYELKTVEHDGVHALLGQT</sequence>
<evidence type="ECO:0000313" key="1">
    <source>
        <dbReference type="EMBL" id="KAI7944510.1"/>
    </source>
</evidence>
<keyword evidence="2" id="KW-1185">Reference proteome</keyword>
<evidence type="ECO:0000313" key="2">
    <source>
        <dbReference type="Proteomes" id="UP001060170"/>
    </source>
</evidence>